<evidence type="ECO:0000313" key="5">
    <source>
        <dbReference type="Proteomes" id="UP001054889"/>
    </source>
</evidence>
<dbReference type="GO" id="GO:0009055">
    <property type="term" value="F:electron transfer activity"/>
    <property type="evidence" value="ECO:0007669"/>
    <property type="project" value="InterPro"/>
</dbReference>
<feature type="domain" description="Phytocyanin" evidence="3">
    <location>
        <begin position="1"/>
        <end position="102"/>
    </location>
</feature>
<dbReference type="AlphaFoldDB" id="A0AAV5CCG6"/>
<keyword evidence="5" id="KW-1185">Reference proteome</keyword>
<organism evidence="4 5">
    <name type="scientific">Eleusine coracana subsp. coracana</name>
    <dbReference type="NCBI Taxonomy" id="191504"/>
    <lineage>
        <taxon>Eukaryota</taxon>
        <taxon>Viridiplantae</taxon>
        <taxon>Streptophyta</taxon>
        <taxon>Embryophyta</taxon>
        <taxon>Tracheophyta</taxon>
        <taxon>Spermatophyta</taxon>
        <taxon>Magnoliopsida</taxon>
        <taxon>Liliopsida</taxon>
        <taxon>Poales</taxon>
        <taxon>Poaceae</taxon>
        <taxon>PACMAD clade</taxon>
        <taxon>Chloridoideae</taxon>
        <taxon>Cynodonteae</taxon>
        <taxon>Eleusininae</taxon>
        <taxon>Eleusine</taxon>
    </lineage>
</organism>
<evidence type="ECO:0000256" key="1">
    <source>
        <dbReference type="ARBA" id="ARBA00023157"/>
    </source>
</evidence>
<sequence>MGGPIRRSPSQNIWVAESKRTLYSAWAANKTFLVGDNLVFRFEMGFYDVVQVSRGEYDECTYKAFSGSPAVVPLDFAGVRYYVCSLGNYCSLGVKFYVTVQNTQ</sequence>
<dbReference type="PANTHER" id="PTHR33021:SF288">
    <property type="entry name" value="OS03G0648500 PROTEIN"/>
    <property type="match status" value="1"/>
</dbReference>
<dbReference type="Proteomes" id="UP001054889">
    <property type="component" value="Unassembled WGS sequence"/>
</dbReference>
<proteinExistence type="predicted"/>
<reference evidence="4" key="1">
    <citation type="journal article" date="2018" name="DNA Res.">
        <title>Multiple hybrid de novo genome assembly of finger millet, an orphan allotetraploid crop.</title>
        <authorList>
            <person name="Hatakeyama M."/>
            <person name="Aluri S."/>
            <person name="Balachadran M.T."/>
            <person name="Sivarajan S.R."/>
            <person name="Patrignani A."/>
            <person name="Gruter S."/>
            <person name="Poveda L."/>
            <person name="Shimizu-Inatsugi R."/>
            <person name="Baeten J."/>
            <person name="Francoijs K.J."/>
            <person name="Nataraja K.N."/>
            <person name="Reddy Y.A.N."/>
            <person name="Phadnis S."/>
            <person name="Ravikumar R.L."/>
            <person name="Schlapbach R."/>
            <person name="Sreeman S.M."/>
            <person name="Shimizu K.K."/>
        </authorList>
    </citation>
    <scope>NUCLEOTIDE SEQUENCE</scope>
</reference>
<reference evidence="4" key="2">
    <citation type="submission" date="2021-12" db="EMBL/GenBank/DDBJ databases">
        <title>Resequencing data analysis of finger millet.</title>
        <authorList>
            <person name="Hatakeyama M."/>
            <person name="Aluri S."/>
            <person name="Balachadran M.T."/>
            <person name="Sivarajan S.R."/>
            <person name="Poveda L."/>
            <person name="Shimizu-Inatsugi R."/>
            <person name="Schlapbach R."/>
            <person name="Sreeman S.M."/>
            <person name="Shimizu K.K."/>
        </authorList>
    </citation>
    <scope>NUCLEOTIDE SEQUENCE</scope>
</reference>
<dbReference type="EMBL" id="BQKI01000006">
    <property type="protein sequence ID" value="GJM96026.1"/>
    <property type="molecule type" value="Genomic_DNA"/>
</dbReference>
<dbReference type="Pfam" id="PF02298">
    <property type="entry name" value="Cu_bind_like"/>
    <property type="match status" value="1"/>
</dbReference>
<accession>A0AAV5CCG6</accession>
<evidence type="ECO:0000313" key="4">
    <source>
        <dbReference type="EMBL" id="GJM96026.1"/>
    </source>
</evidence>
<dbReference type="InterPro" id="IPR039391">
    <property type="entry name" value="Phytocyanin-like"/>
</dbReference>
<keyword evidence="2" id="KW-0325">Glycoprotein</keyword>
<name>A0AAV5CCG6_ELECO</name>
<protein>
    <recommendedName>
        <fullName evidence="3">Phytocyanin domain-containing protein</fullName>
    </recommendedName>
</protein>
<evidence type="ECO:0000256" key="2">
    <source>
        <dbReference type="ARBA" id="ARBA00023180"/>
    </source>
</evidence>
<dbReference type="InterPro" id="IPR008972">
    <property type="entry name" value="Cupredoxin"/>
</dbReference>
<keyword evidence="1" id="KW-1015">Disulfide bond</keyword>
<gene>
    <name evidence="4" type="primary">ga12830</name>
    <name evidence="4" type="ORF">PR202_ga12830</name>
</gene>
<dbReference type="PROSITE" id="PS51485">
    <property type="entry name" value="PHYTOCYANIN"/>
    <property type="match status" value="1"/>
</dbReference>
<dbReference type="InterPro" id="IPR003245">
    <property type="entry name" value="Phytocyanin_dom"/>
</dbReference>
<evidence type="ECO:0000259" key="3">
    <source>
        <dbReference type="PROSITE" id="PS51485"/>
    </source>
</evidence>
<comment type="caution">
    <text evidence="4">The sequence shown here is derived from an EMBL/GenBank/DDBJ whole genome shotgun (WGS) entry which is preliminary data.</text>
</comment>
<dbReference type="GO" id="GO:0005886">
    <property type="term" value="C:plasma membrane"/>
    <property type="evidence" value="ECO:0007669"/>
    <property type="project" value="TreeGrafter"/>
</dbReference>
<dbReference type="SUPFAM" id="SSF49503">
    <property type="entry name" value="Cupredoxins"/>
    <property type="match status" value="1"/>
</dbReference>
<dbReference type="FunFam" id="2.60.40.420:FF:000034">
    <property type="entry name" value="Cupredoxin superfamily protein"/>
    <property type="match status" value="1"/>
</dbReference>
<dbReference type="Gene3D" id="2.60.40.420">
    <property type="entry name" value="Cupredoxins - blue copper proteins"/>
    <property type="match status" value="1"/>
</dbReference>
<dbReference type="PANTHER" id="PTHR33021">
    <property type="entry name" value="BLUE COPPER PROTEIN"/>
    <property type="match status" value="1"/>
</dbReference>